<dbReference type="Pfam" id="PF22725">
    <property type="entry name" value="GFO_IDH_MocA_C3"/>
    <property type="match status" value="1"/>
</dbReference>
<dbReference type="Proteomes" id="UP001073227">
    <property type="component" value="Unassembled WGS sequence"/>
</dbReference>
<dbReference type="SUPFAM" id="SSF55347">
    <property type="entry name" value="Glyceraldehyde-3-phosphate dehydrogenase-like, C-terminal domain"/>
    <property type="match status" value="1"/>
</dbReference>
<feature type="domain" description="Gfo/Idh/MocA-like oxidoreductase N-terminal" evidence="2">
    <location>
        <begin position="4"/>
        <end position="116"/>
    </location>
</feature>
<dbReference type="InterPro" id="IPR050463">
    <property type="entry name" value="Gfo/Idh/MocA_oxidrdct_glycsds"/>
</dbReference>
<dbReference type="EMBL" id="JAOVZR010000001">
    <property type="protein sequence ID" value="MCY0148105.1"/>
    <property type="molecule type" value="Genomic_DNA"/>
</dbReference>
<dbReference type="Pfam" id="PF01408">
    <property type="entry name" value="GFO_IDH_MocA"/>
    <property type="match status" value="1"/>
</dbReference>
<dbReference type="Gene3D" id="3.30.360.10">
    <property type="entry name" value="Dihydrodipicolinate Reductase, domain 2"/>
    <property type="match status" value="1"/>
</dbReference>
<dbReference type="PANTHER" id="PTHR43818">
    <property type="entry name" value="BCDNA.GH03377"/>
    <property type="match status" value="1"/>
</dbReference>
<dbReference type="Gene3D" id="3.40.50.720">
    <property type="entry name" value="NAD(P)-binding Rossmann-like Domain"/>
    <property type="match status" value="1"/>
</dbReference>
<protein>
    <submittedName>
        <fullName evidence="4">Gfo/Idh/MocA family oxidoreductase</fullName>
    </submittedName>
</protein>
<evidence type="ECO:0000313" key="5">
    <source>
        <dbReference type="Proteomes" id="UP001073227"/>
    </source>
</evidence>
<sequence>MTSIALVGTGFVADYYMTTLANYPDLKIAGVWDLDPDRLNRFSEFHGVRSYGSLTQCLGDSEVAIIVNLTPPESHFELNCAALEAGKHVYCEKPLGMSFGEARRVIELAAGKGLTVCGAPANGLSDAHKLAAELLSSGRIGAPRLAYAEMEDGPVFKDNWRDWRSRSGAKWPGLHEFEVGCTLEHAGYGLSWLVALFGAVESGQAFSALTFPDKGPGTKGLAMAADFSVGCLRFRSGVTARLTCGLAAPRDRSLTVVGEEGTLVVRDLWDDRSPVHLSRFDEKRPVLQRLAGRFERQRGRVLPLRLTHGKPVAYPFPPSSGQLASFPSQIDFARGIAAMAQALAAGETPFFSGQRALHLSELALALNGGVGVFAPQSDF</sequence>
<dbReference type="InterPro" id="IPR036291">
    <property type="entry name" value="NAD(P)-bd_dom_sf"/>
</dbReference>
<evidence type="ECO:0000259" key="3">
    <source>
        <dbReference type="Pfam" id="PF22725"/>
    </source>
</evidence>
<comment type="caution">
    <text evidence="4">The sequence shown here is derived from an EMBL/GenBank/DDBJ whole genome shotgun (WGS) entry which is preliminary data.</text>
</comment>
<evidence type="ECO:0000313" key="4">
    <source>
        <dbReference type="EMBL" id="MCY0148105.1"/>
    </source>
</evidence>
<organism evidence="4 5">
    <name type="scientific">Hoeflea algicola</name>
    <dbReference type="NCBI Taxonomy" id="2983763"/>
    <lineage>
        <taxon>Bacteria</taxon>
        <taxon>Pseudomonadati</taxon>
        <taxon>Pseudomonadota</taxon>
        <taxon>Alphaproteobacteria</taxon>
        <taxon>Hyphomicrobiales</taxon>
        <taxon>Rhizobiaceae</taxon>
        <taxon>Hoeflea</taxon>
    </lineage>
</organism>
<proteinExistence type="predicted"/>
<keyword evidence="5" id="KW-1185">Reference proteome</keyword>
<feature type="domain" description="GFO/IDH/MocA-like oxidoreductase" evidence="3">
    <location>
        <begin position="130"/>
        <end position="263"/>
    </location>
</feature>
<accession>A0ABT3Z8L4</accession>
<dbReference type="InterPro" id="IPR055170">
    <property type="entry name" value="GFO_IDH_MocA-like_dom"/>
</dbReference>
<evidence type="ECO:0000259" key="2">
    <source>
        <dbReference type="Pfam" id="PF01408"/>
    </source>
</evidence>
<keyword evidence="1" id="KW-0560">Oxidoreductase</keyword>
<dbReference type="InterPro" id="IPR000683">
    <property type="entry name" value="Gfo/Idh/MocA-like_OxRdtase_N"/>
</dbReference>
<evidence type="ECO:0000256" key="1">
    <source>
        <dbReference type="ARBA" id="ARBA00023002"/>
    </source>
</evidence>
<name>A0ABT3Z8L4_9HYPH</name>
<dbReference type="SUPFAM" id="SSF51735">
    <property type="entry name" value="NAD(P)-binding Rossmann-fold domains"/>
    <property type="match status" value="1"/>
</dbReference>
<reference evidence="4" key="1">
    <citation type="submission" date="2022-10" db="EMBL/GenBank/DDBJ databases">
        <title>Hoeflea sp. G2-23, isolated from marine algae.</title>
        <authorList>
            <person name="Kristyanto S."/>
            <person name="Kim J.M."/>
            <person name="Jeon C.O."/>
        </authorList>
    </citation>
    <scope>NUCLEOTIDE SEQUENCE</scope>
    <source>
        <strain evidence="4">G2-23</strain>
    </source>
</reference>
<dbReference type="RefSeq" id="WP_267653690.1">
    <property type="nucleotide sequence ID" value="NZ_JAOVZR010000001.1"/>
</dbReference>
<dbReference type="PANTHER" id="PTHR43818:SF11">
    <property type="entry name" value="BCDNA.GH03377"/>
    <property type="match status" value="1"/>
</dbReference>
<gene>
    <name evidence="4" type="ORF">OEG84_10380</name>
</gene>